<evidence type="ECO:0000313" key="9">
    <source>
        <dbReference type="Proteomes" id="UP001348817"/>
    </source>
</evidence>
<dbReference type="GO" id="GO:0030288">
    <property type="term" value="C:outer membrane-bounded periplasmic space"/>
    <property type="evidence" value="ECO:0007669"/>
    <property type="project" value="TreeGrafter"/>
</dbReference>
<dbReference type="Pfam" id="PF22694">
    <property type="entry name" value="CtpB_N-like"/>
    <property type="match status" value="1"/>
</dbReference>
<keyword evidence="9" id="KW-1185">Reference proteome</keyword>
<dbReference type="InterPro" id="IPR005151">
    <property type="entry name" value="Tail-specific_protease"/>
</dbReference>
<sequence>MGKIKNTRFHVRLPIILALVVSAGFLFASLKQGNQPNKPNLASSYHKFANILQYVNQYYVDTVDTEELVETAITKMLEELDPHSVYIPPKEVELNKSQLTGNFFGIGIEFNIMRDTIYVVSPLTGGPSEKLGVRAGDRIVEVDGENVAGIGVTNRKVMEVLRGEKGTKVVVGINRNGKRLDFNIIRDKIPQNSVETAYMVNDKTGYIKVSRFSATTYDEFKAGLDSLTDKGMNRLVLDLQGNPGGYMEMAIRMADEFLNKDKLVVYTKGKVERHNQRIYSSAKGVFEKGSLIVLIDEGSASASEIVSGAIQDNDRGLIVGRRSFGKGLVQWPIPLNDGSELRLTISRYYTPSGRSIQKPYEKGLHDYYMDKANRFAHGEYFHADSIHLNDSLKYKTLKGRTVYGGGGIMPDYFVPLDTAYSSAYFNELVFYSNAFREYSINFYEKNEKKLKKMPFSDFMASYEVSDKVLDDLVKAGKKHDVEFDEDGFNKSKKSLKLRFKAEIARRNYGNWAFYPVINELNESFQRAMGLFDEADELAQGSD</sequence>
<protein>
    <submittedName>
        <fullName evidence="8">Peptidase S41</fullName>
    </submittedName>
</protein>
<dbReference type="InterPro" id="IPR055210">
    <property type="entry name" value="CtpA/B_N"/>
</dbReference>
<dbReference type="CDD" id="cd06782">
    <property type="entry name" value="cpPDZ_CPP-like"/>
    <property type="match status" value="1"/>
</dbReference>
<dbReference type="Gene3D" id="3.90.226.10">
    <property type="entry name" value="2-enoyl-CoA Hydratase, Chain A, domain 1"/>
    <property type="match status" value="1"/>
</dbReference>
<dbReference type="Gene3D" id="2.30.42.10">
    <property type="match status" value="1"/>
</dbReference>
<dbReference type="PANTHER" id="PTHR32060:SF30">
    <property type="entry name" value="CARBOXY-TERMINAL PROCESSING PROTEASE CTPA"/>
    <property type="match status" value="1"/>
</dbReference>
<evidence type="ECO:0000256" key="2">
    <source>
        <dbReference type="ARBA" id="ARBA00022670"/>
    </source>
</evidence>
<reference evidence="8 9" key="1">
    <citation type="submission" date="2021-12" db="EMBL/GenBank/DDBJ databases">
        <title>Genome sequencing of bacteria with rrn-lacking chromosome and rrn-plasmid.</title>
        <authorList>
            <person name="Anda M."/>
            <person name="Iwasaki W."/>
        </authorList>
    </citation>
    <scope>NUCLEOTIDE SEQUENCE [LARGE SCALE GENOMIC DNA]</scope>
    <source>
        <strain evidence="8 9">DSM 100852</strain>
    </source>
</reference>
<dbReference type="SMART" id="SM00228">
    <property type="entry name" value="PDZ"/>
    <property type="match status" value="1"/>
</dbReference>
<dbReference type="InterPro" id="IPR036034">
    <property type="entry name" value="PDZ_sf"/>
</dbReference>
<dbReference type="AlphaFoldDB" id="A0AAU9DDS5"/>
<dbReference type="Proteomes" id="UP001348817">
    <property type="component" value="Chromosome"/>
</dbReference>
<dbReference type="PANTHER" id="PTHR32060">
    <property type="entry name" value="TAIL-SPECIFIC PROTEASE"/>
    <property type="match status" value="1"/>
</dbReference>
<dbReference type="NCBIfam" id="TIGR00225">
    <property type="entry name" value="prc"/>
    <property type="match status" value="1"/>
</dbReference>
<keyword evidence="6" id="KW-0472">Membrane</keyword>
<gene>
    <name evidence="8" type="ORF">FUAX_14720</name>
</gene>
<dbReference type="SUPFAM" id="SSF52096">
    <property type="entry name" value="ClpP/crotonase"/>
    <property type="match status" value="1"/>
</dbReference>
<dbReference type="GO" id="GO:0007165">
    <property type="term" value="P:signal transduction"/>
    <property type="evidence" value="ECO:0007669"/>
    <property type="project" value="TreeGrafter"/>
</dbReference>
<dbReference type="Pfam" id="PF03572">
    <property type="entry name" value="Peptidase_S41"/>
    <property type="match status" value="1"/>
</dbReference>
<comment type="similarity">
    <text evidence="1 5">Belongs to the peptidase S41A family.</text>
</comment>
<feature type="domain" description="PDZ" evidence="7">
    <location>
        <begin position="91"/>
        <end position="162"/>
    </location>
</feature>
<feature type="transmembrane region" description="Helical" evidence="6">
    <location>
        <begin position="12"/>
        <end position="30"/>
    </location>
</feature>
<evidence type="ECO:0000259" key="7">
    <source>
        <dbReference type="PROSITE" id="PS50106"/>
    </source>
</evidence>
<dbReference type="Pfam" id="PF13180">
    <property type="entry name" value="PDZ_2"/>
    <property type="match status" value="1"/>
</dbReference>
<dbReference type="SMART" id="SM00245">
    <property type="entry name" value="TSPc"/>
    <property type="match status" value="1"/>
</dbReference>
<keyword evidence="6" id="KW-1133">Transmembrane helix</keyword>
<evidence type="ECO:0000256" key="5">
    <source>
        <dbReference type="RuleBase" id="RU004404"/>
    </source>
</evidence>
<dbReference type="PROSITE" id="PS50106">
    <property type="entry name" value="PDZ"/>
    <property type="match status" value="1"/>
</dbReference>
<dbReference type="RefSeq" id="WP_338394263.1">
    <property type="nucleotide sequence ID" value="NZ_AP025314.1"/>
</dbReference>
<proteinExistence type="inferred from homology"/>
<dbReference type="InterPro" id="IPR004447">
    <property type="entry name" value="Peptidase_S41A"/>
</dbReference>
<dbReference type="GO" id="GO:0008236">
    <property type="term" value="F:serine-type peptidase activity"/>
    <property type="evidence" value="ECO:0007669"/>
    <property type="project" value="UniProtKB-KW"/>
</dbReference>
<dbReference type="GO" id="GO:0006508">
    <property type="term" value="P:proteolysis"/>
    <property type="evidence" value="ECO:0007669"/>
    <property type="project" value="UniProtKB-KW"/>
</dbReference>
<keyword evidence="3 5" id="KW-0378">Hydrolase</keyword>
<accession>A0AAU9DDS5</accession>
<organism evidence="8 9">
    <name type="scientific">Fulvitalea axinellae</name>
    <dbReference type="NCBI Taxonomy" id="1182444"/>
    <lineage>
        <taxon>Bacteria</taxon>
        <taxon>Pseudomonadati</taxon>
        <taxon>Bacteroidota</taxon>
        <taxon>Cytophagia</taxon>
        <taxon>Cytophagales</taxon>
        <taxon>Persicobacteraceae</taxon>
        <taxon>Fulvitalea</taxon>
    </lineage>
</organism>
<evidence type="ECO:0000256" key="6">
    <source>
        <dbReference type="SAM" id="Phobius"/>
    </source>
</evidence>
<dbReference type="KEGG" id="fax:FUAX_14720"/>
<dbReference type="GO" id="GO:0004175">
    <property type="term" value="F:endopeptidase activity"/>
    <property type="evidence" value="ECO:0007669"/>
    <property type="project" value="TreeGrafter"/>
</dbReference>
<keyword evidence="4 5" id="KW-0720">Serine protease</keyword>
<keyword evidence="6" id="KW-0812">Transmembrane</keyword>
<dbReference type="EMBL" id="AP025314">
    <property type="protein sequence ID" value="BDD09040.1"/>
    <property type="molecule type" value="Genomic_DNA"/>
</dbReference>
<evidence type="ECO:0000256" key="3">
    <source>
        <dbReference type="ARBA" id="ARBA00022801"/>
    </source>
</evidence>
<dbReference type="SUPFAM" id="SSF50156">
    <property type="entry name" value="PDZ domain-like"/>
    <property type="match status" value="1"/>
</dbReference>
<keyword evidence="2 5" id="KW-0645">Protease</keyword>
<evidence type="ECO:0000256" key="4">
    <source>
        <dbReference type="ARBA" id="ARBA00022825"/>
    </source>
</evidence>
<evidence type="ECO:0000313" key="8">
    <source>
        <dbReference type="EMBL" id="BDD09040.1"/>
    </source>
</evidence>
<dbReference type="Gene3D" id="3.30.750.44">
    <property type="match status" value="1"/>
</dbReference>
<evidence type="ECO:0000256" key="1">
    <source>
        <dbReference type="ARBA" id="ARBA00009179"/>
    </source>
</evidence>
<dbReference type="InterPro" id="IPR029045">
    <property type="entry name" value="ClpP/crotonase-like_dom_sf"/>
</dbReference>
<dbReference type="InterPro" id="IPR001478">
    <property type="entry name" value="PDZ"/>
</dbReference>
<name>A0AAU9DDS5_9BACT</name>
<dbReference type="CDD" id="cd07560">
    <property type="entry name" value="Peptidase_S41_CPP"/>
    <property type="match status" value="1"/>
</dbReference>